<dbReference type="SUPFAM" id="SSF53155">
    <property type="entry name" value="Methylated DNA-protein cysteine methyltransferase domain"/>
    <property type="match status" value="1"/>
</dbReference>
<reference evidence="14 15" key="1">
    <citation type="submission" date="2013-08" db="EMBL/GenBank/DDBJ databases">
        <authorList>
            <person name="Durkin A.S."/>
            <person name="Haft D.R."/>
            <person name="McCorrison J."/>
            <person name="Torralba M."/>
            <person name="Gillis M."/>
            <person name="Haft D.H."/>
            <person name="Methe B."/>
            <person name="Sutton G."/>
            <person name="Nelson K.E."/>
        </authorList>
    </citation>
    <scope>NUCLEOTIDE SEQUENCE [LARGE SCALE GENOMIC DNA]</scope>
    <source>
        <strain evidence="13 15">ATCC 35536</strain>
        <strain evidence="12 14">VPI DR56BR1116</strain>
    </source>
</reference>
<dbReference type="InterPro" id="IPR014048">
    <property type="entry name" value="MethylDNA_cys_MeTrfase_DNA-bd"/>
</dbReference>
<dbReference type="FunFam" id="1.10.10.10:FF:000214">
    <property type="entry name" value="Methylated-DNA--protein-cysteine methyltransferase"/>
    <property type="match status" value="1"/>
</dbReference>
<dbReference type="InterPro" id="IPR036217">
    <property type="entry name" value="MethylDNA_cys_MeTrfase_DNAb"/>
</dbReference>
<dbReference type="Pfam" id="PF02870">
    <property type="entry name" value="Methyltransf_1N"/>
    <property type="match status" value="1"/>
</dbReference>
<dbReference type="Proteomes" id="UP000016412">
    <property type="component" value="Unassembled WGS sequence"/>
</dbReference>
<evidence type="ECO:0000313" key="13">
    <source>
        <dbReference type="EMBL" id="ERK03439.1"/>
    </source>
</evidence>
<dbReference type="InterPro" id="IPR008332">
    <property type="entry name" value="MethylG_MeTrfase_N"/>
</dbReference>
<keyword evidence="12" id="KW-0238">DNA-binding</keyword>
<evidence type="ECO:0000313" key="12">
    <source>
        <dbReference type="EMBL" id="ERF60113.1"/>
    </source>
</evidence>
<dbReference type="GO" id="GO:0005737">
    <property type="term" value="C:cytoplasm"/>
    <property type="evidence" value="ECO:0007669"/>
    <property type="project" value="UniProtKB-SubCell"/>
</dbReference>
<dbReference type="STRING" id="1125725.HMPREF1325_0497"/>
<comment type="subcellular location">
    <subcellularLocation>
        <location evidence="9">Cytoplasm</location>
    </subcellularLocation>
</comment>
<evidence type="ECO:0000256" key="1">
    <source>
        <dbReference type="ARBA" id="ARBA00001286"/>
    </source>
</evidence>
<comment type="caution">
    <text evidence="12">The sequence shown here is derived from an EMBL/GenBank/DDBJ whole genome shotgun (WGS) entry which is preliminary data.</text>
</comment>
<organism evidence="12 14">
    <name type="scientific">Treponema socranskii subsp. socranskii VPI DR56BR1116 = ATCC 35536</name>
    <dbReference type="NCBI Taxonomy" id="1125725"/>
    <lineage>
        <taxon>Bacteria</taxon>
        <taxon>Pseudomonadati</taxon>
        <taxon>Spirochaetota</taxon>
        <taxon>Spirochaetia</taxon>
        <taxon>Spirochaetales</taxon>
        <taxon>Treponemataceae</taxon>
        <taxon>Treponema</taxon>
    </lineage>
</organism>
<dbReference type="GO" id="GO:0032259">
    <property type="term" value="P:methylation"/>
    <property type="evidence" value="ECO:0007669"/>
    <property type="project" value="UniProtKB-KW"/>
</dbReference>
<evidence type="ECO:0000313" key="14">
    <source>
        <dbReference type="Proteomes" id="UP000016412"/>
    </source>
</evidence>
<dbReference type="Proteomes" id="UP000016646">
    <property type="component" value="Unassembled WGS sequence"/>
</dbReference>
<evidence type="ECO:0000256" key="3">
    <source>
        <dbReference type="ARBA" id="ARBA00022490"/>
    </source>
</evidence>
<evidence type="ECO:0000313" key="15">
    <source>
        <dbReference type="Proteomes" id="UP000016646"/>
    </source>
</evidence>
<evidence type="ECO:0000259" key="10">
    <source>
        <dbReference type="Pfam" id="PF01035"/>
    </source>
</evidence>
<comment type="catalytic activity">
    <reaction evidence="8 9">
        <text>a 6-O-methyl-2'-deoxyguanosine in DNA + L-cysteinyl-[protein] = S-methyl-L-cysteinyl-[protein] + a 2'-deoxyguanosine in DNA</text>
        <dbReference type="Rhea" id="RHEA:24000"/>
        <dbReference type="Rhea" id="RHEA-COMP:10131"/>
        <dbReference type="Rhea" id="RHEA-COMP:10132"/>
        <dbReference type="Rhea" id="RHEA-COMP:11367"/>
        <dbReference type="Rhea" id="RHEA-COMP:11368"/>
        <dbReference type="ChEBI" id="CHEBI:29950"/>
        <dbReference type="ChEBI" id="CHEBI:82612"/>
        <dbReference type="ChEBI" id="CHEBI:85445"/>
        <dbReference type="ChEBI" id="CHEBI:85448"/>
        <dbReference type="EC" id="2.1.1.63"/>
    </reaction>
</comment>
<evidence type="ECO:0000256" key="8">
    <source>
        <dbReference type="ARBA" id="ARBA00049348"/>
    </source>
</evidence>
<dbReference type="Gene3D" id="3.30.160.70">
    <property type="entry name" value="Methylated DNA-protein cysteine methyltransferase domain"/>
    <property type="match status" value="1"/>
</dbReference>
<feature type="active site" description="Nucleophile; methyl group acceptor" evidence="9">
    <location>
        <position position="136"/>
    </location>
</feature>
<dbReference type="PATRIC" id="fig|1125725.3.peg.1937"/>
<dbReference type="SUPFAM" id="SSF46767">
    <property type="entry name" value="Methylated DNA-protein cysteine methyltransferase, C-terminal domain"/>
    <property type="match status" value="1"/>
</dbReference>
<evidence type="ECO:0000256" key="5">
    <source>
        <dbReference type="ARBA" id="ARBA00022679"/>
    </source>
</evidence>
<feature type="domain" description="Methylguanine DNA methyltransferase ribonuclease-like" evidence="11">
    <location>
        <begin position="3"/>
        <end position="74"/>
    </location>
</feature>
<evidence type="ECO:0000256" key="6">
    <source>
        <dbReference type="ARBA" id="ARBA00022763"/>
    </source>
</evidence>
<dbReference type="EMBL" id="AUZJ01000048">
    <property type="protein sequence ID" value="ERF60113.1"/>
    <property type="molecule type" value="Genomic_DNA"/>
</dbReference>
<evidence type="ECO:0000259" key="11">
    <source>
        <dbReference type="Pfam" id="PF02870"/>
    </source>
</evidence>
<dbReference type="GO" id="GO:0003677">
    <property type="term" value="F:DNA binding"/>
    <property type="evidence" value="ECO:0007669"/>
    <property type="project" value="UniProtKB-KW"/>
</dbReference>
<protein>
    <recommendedName>
        <fullName evidence="9">Methylated-DNA--protein-cysteine methyltransferase</fullName>
        <ecNumber evidence="9">2.1.1.63</ecNumber>
    </recommendedName>
    <alternativeName>
        <fullName evidence="9">6-O-methylguanine-DNA methyltransferase</fullName>
        <shortName evidence="9">MGMT</shortName>
    </alternativeName>
    <alternativeName>
        <fullName evidence="9">O-6-methylguanine-DNA-alkyltransferase</fullName>
    </alternativeName>
</protein>
<dbReference type="NCBIfam" id="TIGR00589">
    <property type="entry name" value="ogt"/>
    <property type="match status" value="1"/>
</dbReference>
<evidence type="ECO:0000256" key="9">
    <source>
        <dbReference type="HAMAP-Rule" id="MF_00772"/>
    </source>
</evidence>
<dbReference type="GO" id="GO:0006307">
    <property type="term" value="P:DNA alkylation repair"/>
    <property type="evidence" value="ECO:0007669"/>
    <property type="project" value="UniProtKB-UniRule"/>
</dbReference>
<dbReference type="InterPro" id="IPR023546">
    <property type="entry name" value="MGMT"/>
</dbReference>
<dbReference type="RefSeq" id="WP_021330911.1">
    <property type="nucleotide sequence ID" value="NZ_AUZJ01000048.1"/>
</dbReference>
<keyword evidence="5 9" id="KW-0808">Transferase</keyword>
<evidence type="ECO:0000256" key="4">
    <source>
        <dbReference type="ARBA" id="ARBA00022603"/>
    </source>
</evidence>
<name>U2MW56_TRESO</name>
<keyword evidence="6 9" id="KW-0227">DNA damage</keyword>
<dbReference type="InterPro" id="IPR036388">
    <property type="entry name" value="WH-like_DNA-bd_sf"/>
</dbReference>
<sequence>MIIYTTSYSSPFGDMLLAQKDGALVGLWFEGQKYYGAAISEAVPKDDDKTSVKVKRWLDRYFAGQKPDAAELALAPAGSDFRQEVWAVLRKIPYGKTISYGDIARTLAKRKGFEQVSARAVGGAVAHNPVSVIIPCHRVVGSDGKLTGYAGGIDKKIKLLELEGVNMAMFKDVRNTSKGAV</sequence>
<comment type="catalytic activity">
    <reaction evidence="1 9">
        <text>a 4-O-methyl-thymidine in DNA + L-cysteinyl-[protein] = a thymidine in DNA + S-methyl-L-cysteinyl-[protein]</text>
        <dbReference type="Rhea" id="RHEA:53428"/>
        <dbReference type="Rhea" id="RHEA-COMP:10131"/>
        <dbReference type="Rhea" id="RHEA-COMP:10132"/>
        <dbReference type="Rhea" id="RHEA-COMP:13555"/>
        <dbReference type="Rhea" id="RHEA-COMP:13556"/>
        <dbReference type="ChEBI" id="CHEBI:29950"/>
        <dbReference type="ChEBI" id="CHEBI:82612"/>
        <dbReference type="ChEBI" id="CHEBI:137386"/>
        <dbReference type="ChEBI" id="CHEBI:137387"/>
        <dbReference type="EC" id="2.1.1.63"/>
    </reaction>
</comment>
<comment type="similarity">
    <text evidence="2 9">Belongs to the MGMT family.</text>
</comment>
<accession>U2MW56</accession>
<proteinExistence type="inferred from homology"/>
<keyword evidence="4 9" id="KW-0489">Methyltransferase</keyword>
<dbReference type="InterPro" id="IPR001497">
    <property type="entry name" value="MethylDNA_cys_MeTrfase_AS"/>
</dbReference>
<comment type="function">
    <text evidence="9">Involved in the cellular defense against the biological effects of O6-methylguanine (O6-MeG) and O4-methylthymine (O4-MeT) in DNA. Repairs the methylated nucleobase in DNA by stoichiometrically transferring the methyl group to a cysteine residue in the enzyme. This is a suicide reaction: the enzyme is irreversibly inactivated.</text>
</comment>
<dbReference type="PANTHER" id="PTHR10815:SF5">
    <property type="entry name" value="METHYLATED-DNA--PROTEIN-CYSTEINE METHYLTRANSFERASE"/>
    <property type="match status" value="1"/>
</dbReference>
<dbReference type="CDD" id="cd06445">
    <property type="entry name" value="ATase"/>
    <property type="match status" value="1"/>
</dbReference>
<dbReference type="PROSITE" id="PS00374">
    <property type="entry name" value="MGMT"/>
    <property type="match status" value="1"/>
</dbReference>
<dbReference type="InterPro" id="IPR036631">
    <property type="entry name" value="MGMT_N_sf"/>
</dbReference>
<dbReference type="GO" id="GO:0003908">
    <property type="term" value="F:methylated-DNA-[protein]-cysteine S-methyltransferase activity"/>
    <property type="evidence" value="ECO:0007669"/>
    <property type="project" value="UniProtKB-UniRule"/>
</dbReference>
<dbReference type="EC" id="2.1.1.63" evidence="9"/>
<evidence type="ECO:0000256" key="2">
    <source>
        <dbReference type="ARBA" id="ARBA00008711"/>
    </source>
</evidence>
<dbReference type="Gene3D" id="1.10.10.10">
    <property type="entry name" value="Winged helix-like DNA-binding domain superfamily/Winged helix DNA-binding domain"/>
    <property type="match status" value="1"/>
</dbReference>
<feature type="domain" description="Methylated-DNA-[protein]-cysteine S-methyltransferase DNA binding" evidence="10">
    <location>
        <begin position="80"/>
        <end position="165"/>
    </location>
</feature>
<keyword evidence="3 9" id="KW-0963">Cytoplasm</keyword>
<keyword evidence="15" id="KW-1185">Reference proteome</keyword>
<dbReference type="PANTHER" id="PTHR10815">
    <property type="entry name" value="METHYLATED-DNA--PROTEIN-CYSTEINE METHYLTRANSFERASE"/>
    <property type="match status" value="1"/>
</dbReference>
<dbReference type="HAMAP" id="MF_00772">
    <property type="entry name" value="OGT"/>
    <property type="match status" value="1"/>
</dbReference>
<dbReference type="AlphaFoldDB" id="U2MW56"/>
<keyword evidence="7 9" id="KW-0234">DNA repair</keyword>
<dbReference type="eggNOG" id="COG0350">
    <property type="taxonomic scope" value="Bacteria"/>
</dbReference>
<evidence type="ECO:0000256" key="7">
    <source>
        <dbReference type="ARBA" id="ARBA00023204"/>
    </source>
</evidence>
<gene>
    <name evidence="13" type="ORF">HMPREF0860_2037</name>
    <name evidence="12" type="ORF">HMPREF1325_0497</name>
</gene>
<dbReference type="Pfam" id="PF01035">
    <property type="entry name" value="DNA_binding_1"/>
    <property type="match status" value="1"/>
</dbReference>
<dbReference type="EMBL" id="AVQI01000033">
    <property type="protein sequence ID" value="ERK03439.1"/>
    <property type="molecule type" value="Genomic_DNA"/>
</dbReference>
<comment type="miscellaneous">
    <text evidence="9">This enzyme catalyzes only one turnover and therefore is not strictly catalytic. According to one definition, an enzyme is a biocatalyst that acts repeatedly and over many reaction cycles.</text>
</comment>